<organism evidence="1 2">
    <name type="scientific">Robbsia andropogonis</name>
    <dbReference type="NCBI Taxonomy" id="28092"/>
    <lineage>
        <taxon>Bacteria</taxon>
        <taxon>Pseudomonadati</taxon>
        <taxon>Pseudomonadota</taxon>
        <taxon>Betaproteobacteria</taxon>
        <taxon>Burkholderiales</taxon>
        <taxon>Burkholderiaceae</taxon>
        <taxon>Robbsia</taxon>
    </lineage>
</organism>
<accession>A0A0F5JUX7</accession>
<evidence type="ECO:0008006" key="3">
    <source>
        <dbReference type="Google" id="ProtNLM"/>
    </source>
</evidence>
<sequence>MQMVLENLRDDAGLLGERRVFNVPKWRDADTRIVDAREWRAYPALYDADTLLTLRGGHLSEADREIALAGGVANLNASIAWQRMADPADAAALLRSAQDADMPRIRLLLSAMPDCDNTGFVDWFAAFARVPPPSVLAACKLYGRDATFNSNLEAVWRANWLPMVYTDDPERVVERAVAMGKPVVIRHATHPDAISRLRAIAGTAATDDALIVLACAPHYLLPMTASLRGTFNVRPPLLDDARCIALQGCFDDIDLIATDHVAEGATRGPGLQSQHRFLPALLSLAKRMNVPTERVLRKASRRPAALFGPDVNDWAVALVARVPVQPSMAEGNAFPGINPRHDPYVDIAFEDRVVAMVRGLTLWPTRHLLPAI</sequence>
<dbReference type="STRING" id="28092.WM40_21835"/>
<dbReference type="SUPFAM" id="SSF51556">
    <property type="entry name" value="Metallo-dependent hydrolases"/>
    <property type="match status" value="1"/>
</dbReference>
<dbReference type="AlphaFoldDB" id="A0A0F5JUX7"/>
<reference evidence="1 2" key="1">
    <citation type="submission" date="2015-03" db="EMBL/GenBank/DDBJ databases">
        <title>Draft Genome Sequence of Burkholderia andropogonis type strain ICMP2807, isolated from Sorghum bicolor.</title>
        <authorList>
            <person name="Lopes-Santos L."/>
            <person name="Castro D.B."/>
            <person name="Ottoboni L.M."/>
            <person name="Park D."/>
            <person name="Weirc B.S."/>
            <person name="Destefano S.A."/>
        </authorList>
    </citation>
    <scope>NUCLEOTIDE SEQUENCE [LARGE SCALE GENOMIC DNA]</scope>
    <source>
        <strain evidence="1 2">ICMP2807</strain>
    </source>
</reference>
<evidence type="ECO:0000313" key="1">
    <source>
        <dbReference type="EMBL" id="KKB61653.1"/>
    </source>
</evidence>
<dbReference type="Gene3D" id="3.20.20.140">
    <property type="entry name" value="Metal-dependent hydrolases"/>
    <property type="match status" value="1"/>
</dbReference>
<comment type="caution">
    <text evidence="1">The sequence shown here is derived from an EMBL/GenBank/DDBJ whole genome shotgun (WGS) entry which is preliminary data.</text>
</comment>
<dbReference type="InterPro" id="IPR032466">
    <property type="entry name" value="Metal_Hydrolase"/>
</dbReference>
<proteinExistence type="predicted"/>
<gene>
    <name evidence="1" type="ORF">WM40_21835</name>
</gene>
<dbReference type="PATRIC" id="fig|28092.6.peg.5140"/>
<keyword evidence="2" id="KW-1185">Reference proteome</keyword>
<dbReference type="Proteomes" id="UP000033618">
    <property type="component" value="Unassembled WGS sequence"/>
</dbReference>
<dbReference type="EMBL" id="LAQU01000035">
    <property type="protein sequence ID" value="KKB61653.1"/>
    <property type="molecule type" value="Genomic_DNA"/>
</dbReference>
<dbReference type="RefSeq" id="WP_024905868.1">
    <property type="nucleotide sequence ID" value="NZ_CADFGU010000011.1"/>
</dbReference>
<evidence type="ECO:0000313" key="2">
    <source>
        <dbReference type="Proteomes" id="UP000033618"/>
    </source>
</evidence>
<protein>
    <recommendedName>
        <fullName evidence="3">Amidohydrolase-related domain-containing protein</fullName>
    </recommendedName>
</protein>
<name>A0A0F5JUX7_9BURK</name>